<reference evidence="4" key="1">
    <citation type="submission" date="2015-02" db="EMBL/GenBank/DDBJ databases">
        <title>Genome sequencing for Strongylocentrotus purpuratus.</title>
        <authorList>
            <person name="Murali S."/>
            <person name="Liu Y."/>
            <person name="Vee V."/>
            <person name="English A."/>
            <person name="Wang M."/>
            <person name="Skinner E."/>
            <person name="Han Y."/>
            <person name="Muzny D.M."/>
            <person name="Worley K.C."/>
            <person name="Gibbs R.A."/>
        </authorList>
    </citation>
    <scope>NUCLEOTIDE SEQUENCE</scope>
</reference>
<keyword evidence="1" id="KW-0472">Membrane</keyword>
<dbReference type="Proteomes" id="UP000007110">
    <property type="component" value="Unassembled WGS sequence"/>
</dbReference>
<feature type="transmembrane region" description="Helical" evidence="1">
    <location>
        <begin position="260"/>
        <end position="277"/>
    </location>
</feature>
<reference evidence="3" key="2">
    <citation type="submission" date="2021-01" db="UniProtKB">
        <authorList>
            <consortium name="EnsemblMetazoa"/>
        </authorList>
    </citation>
    <scope>IDENTIFICATION</scope>
</reference>
<feature type="transmembrane region" description="Helical" evidence="1">
    <location>
        <begin position="220"/>
        <end position="240"/>
    </location>
</feature>
<feature type="domain" description="Acyltransferase 3" evidence="2">
    <location>
        <begin position="172"/>
        <end position="556"/>
    </location>
</feature>
<keyword evidence="1" id="KW-1133">Transmembrane helix</keyword>
<feature type="transmembrane region" description="Helical" evidence="1">
    <location>
        <begin position="55"/>
        <end position="75"/>
    </location>
</feature>
<dbReference type="GO" id="GO:0016747">
    <property type="term" value="F:acyltransferase activity, transferring groups other than amino-acyl groups"/>
    <property type="evidence" value="ECO:0007669"/>
    <property type="project" value="InterPro"/>
</dbReference>
<dbReference type="OMA" id="QGQYCKL"/>
<dbReference type="PANTHER" id="PTHR11161:SF0">
    <property type="entry name" value="O-ACYLTRANSFERASE LIKE PROTEIN"/>
    <property type="match status" value="1"/>
</dbReference>
<organism evidence="3 4">
    <name type="scientific">Strongylocentrotus purpuratus</name>
    <name type="common">Purple sea urchin</name>
    <dbReference type="NCBI Taxonomy" id="7668"/>
    <lineage>
        <taxon>Eukaryota</taxon>
        <taxon>Metazoa</taxon>
        <taxon>Echinodermata</taxon>
        <taxon>Eleutherozoa</taxon>
        <taxon>Echinozoa</taxon>
        <taxon>Echinoidea</taxon>
        <taxon>Euechinoidea</taxon>
        <taxon>Echinacea</taxon>
        <taxon>Camarodonta</taxon>
        <taxon>Echinidea</taxon>
        <taxon>Strongylocentrotidae</taxon>
        <taxon>Strongylocentrotus</taxon>
    </lineage>
</organism>
<feature type="transmembrane region" description="Helical" evidence="1">
    <location>
        <begin position="428"/>
        <end position="449"/>
    </location>
</feature>
<dbReference type="KEGG" id="spu:100892664"/>
<sequence>MWGLCVPESCSDSDILFSLQDLLELVEAPFNLSAVNASSVVCAQDPPVPYNSTGFIVTLFFLGLIACLMVLGAFLDKTLRSIDYKPPATAPTPGVPINGPIRVVDAYPYQRVRDTGREGQVESEHQGEERELEEAVPTACTKFWHQIVLSFAVNRNLAKLLGAKTPEGSITCLNGIRVISMTWVILGHVSSFMIGSGIVGNPLHSYGFIARFGFQAVSNAFFSVDSFFFLSGLLVAYMALGRMVKTNGKLPWLWFYFHRYWRLTPALGMTMLIALYLQPYIGSGPIWQVEASNPSCEKYWWANILYINNFVPDSGLCIGWVWYLANDMQFFVISPFLLIMLYRVPIVGLVTMGVMCLASFISTAVLMVKYNFYAVIMDGTNPHQDPNHSFMEEIYVKPYCRIAPYLVGMAMGYFFHLYKNKAFKMHPIVAMIGWVFATAVGMSLVYGLYPSFHGHPLSTAENAAYMALCRFTWAVSLSWVVFACHYGYGGWINDFLSWELWIPMSRLTYSAYLLHPIIIMVYDFNHGNNYFYSIYMLAFEVTAIVTLAYVAAILMAVAIEFPLGNLEKLFMPLAEKKRK</sequence>
<accession>A0A7M7PIK4</accession>
<protein>
    <recommendedName>
        <fullName evidence="2">Acyltransferase 3 domain-containing protein</fullName>
    </recommendedName>
</protein>
<dbReference type="Pfam" id="PF01757">
    <property type="entry name" value="Acyl_transf_3"/>
    <property type="match status" value="1"/>
</dbReference>
<dbReference type="AlphaFoldDB" id="A0A7M7PIK4"/>
<proteinExistence type="predicted"/>
<feature type="transmembrane region" description="Helical" evidence="1">
    <location>
        <begin position="354"/>
        <end position="376"/>
    </location>
</feature>
<dbReference type="EnsemblMetazoa" id="XM_030994910">
    <property type="protein sequence ID" value="XP_030850770"/>
    <property type="gene ID" value="LOC100892664"/>
</dbReference>
<keyword evidence="4" id="KW-1185">Reference proteome</keyword>
<feature type="transmembrane region" description="Helical" evidence="1">
    <location>
        <begin position="534"/>
        <end position="559"/>
    </location>
</feature>
<keyword evidence="1" id="KW-0812">Transmembrane</keyword>
<dbReference type="PANTHER" id="PTHR11161">
    <property type="entry name" value="O-ACYLTRANSFERASE"/>
    <property type="match status" value="1"/>
</dbReference>
<dbReference type="InterPro" id="IPR002656">
    <property type="entry name" value="Acyl_transf_3_dom"/>
</dbReference>
<evidence type="ECO:0000259" key="2">
    <source>
        <dbReference type="Pfam" id="PF01757"/>
    </source>
</evidence>
<dbReference type="RefSeq" id="XP_030850770.1">
    <property type="nucleotide sequence ID" value="XM_030994910.1"/>
</dbReference>
<dbReference type="OrthoDB" id="207378at2759"/>
<feature type="transmembrane region" description="Helical" evidence="1">
    <location>
        <begin position="500"/>
        <end position="522"/>
    </location>
</feature>
<dbReference type="GeneID" id="100892664"/>
<dbReference type="InterPro" id="IPR052728">
    <property type="entry name" value="O2_lipid_transport_reg"/>
</dbReference>
<feature type="transmembrane region" description="Helical" evidence="1">
    <location>
        <begin position="178"/>
        <end position="200"/>
    </location>
</feature>
<evidence type="ECO:0000256" key="1">
    <source>
        <dbReference type="SAM" id="Phobius"/>
    </source>
</evidence>
<evidence type="ECO:0000313" key="3">
    <source>
        <dbReference type="EnsemblMetazoa" id="XP_030850769"/>
    </source>
</evidence>
<dbReference type="InParanoid" id="A0A7M7PIK4"/>
<dbReference type="RefSeq" id="XP_030850769.1">
    <property type="nucleotide sequence ID" value="XM_030994909.1"/>
</dbReference>
<name>A0A7M7PIK4_STRPU</name>
<evidence type="ECO:0000313" key="4">
    <source>
        <dbReference type="Proteomes" id="UP000007110"/>
    </source>
</evidence>
<dbReference type="EnsemblMetazoa" id="XM_030994909">
    <property type="protein sequence ID" value="XP_030850769"/>
    <property type="gene ID" value="LOC100892664"/>
</dbReference>
<feature type="transmembrane region" description="Helical" evidence="1">
    <location>
        <begin position="464"/>
        <end position="488"/>
    </location>
</feature>
<feature type="transmembrane region" description="Helical" evidence="1">
    <location>
        <begin position="320"/>
        <end position="342"/>
    </location>
</feature>